<dbReference type="GO" id="GO:0003677">
    <property type="term" value="F:DNA binding"/>
    <property type="evidence" value="ECO:0007669"/>
    <property type="project" value="UniProtKB-KW"/>
</dbReference>
<evidence type="ECO:0000256" key="1">
    <source>
        <dbReference type="ARBA" id="ARBA00022741"/>
    </source>
</evidence>
<feature type="domain" description="PD-(D/E)XK endonuclease-like" evidence="8">
    <location>
        <begin position="534"/>
        <end position="836"/>
    </location>
</feature>
<dbReference type="EMBL" id="NFKM01000001">
    <property type="protein sequence ID" value="OUP61941.1"/>
    <property type="molecule type" value="Genomic_DNA"/>
</dbReference>
<keyword evidence="10" id="KW-1185">Reference proteome</keyword>
<proteinExistence type="predicted"/>
<dbReference type="InterPro" id="IPR011335">
    <property type="entry name" value="Restrct_endonuc-II-like"/>
</dbReference>
<name>A0A1Y4M3K8_9FIRM</name>
<dbReference type="SUPFAM" id="SSF52980">
    <property type="entry name" value="Restriction endonuclease-like"/>
    <property type="match status" value="1"/>
</dbReference>
<keyword evidence="2" id="KW-0227">DNA damage</keyword>
<evidence type="ECO:0000256" key="4">
    <source>
        <dbReference type="ARBA" id="ARBA00022806"/>
    </source>
</evidence>
<keyword evidence="4" id="KW-0347">Helicase</keyword>
<keyword evidence="7" id="KW-0234">DNA repair</keyword>
<comment type="caution">
    <text evidence="9">The sequence shown here is derived from an EMBL/GenBank/DDBJ whole genome shotgun (WGS) entry which is preliminary data.</text>
</comment>
<sequence>MFDIVDNSIILADANLHLPLYDKILKMKGNTLSIKVMSLNAFTANYYPDNLPSHIEILYQYKERLQSLSKKNAFFSSKEAPDFLNACLSFIAWAYSFNFDFSTLKDETQKEKDLKEVINLIKDIPLKESYTSKTINELKKQNFSNVYILRRMFTDTEYIWIRFLLENNAHMLENDSLPNKHYFTCSNARTQASIVAKVILENKMNADDIQIAVTSLSDTQVLCQMFDHHKIPYTILNKKTPSNLSQKLILGLTWLKDKSLDNFKDFVLKFYQEELVKKYFDLFPFAYPETYPINQIEYHKNSLIDEFTYQTYQNLEVYTKKWLNEHNQIFAWNHKNILDMINELKEQYPQLSSKDLTTIKQSIDLITQAKPFLRQDKDLDILIDSLKKIQECESPETYQGVLIGTLKDITPLKKTIFILSAEAKDLNVLSLKTGIFDEAYIQDTKLPSLRERIDFQIEQFYKTLDQITELYVISPQSTYQSKTLEKNMQIETYMNMPCEFIAVHEHSRFKTPQFELSQEFADKLYLKHKTFVGSISRLETFAKCPLKHFIRYGLYLKENQDWQDIRIRGTILHHILETLTLKYKKDYVKVNVEQIHEVIENEFQFAKMIFPNKEKWIDAQIQELQAKTELILEQLAYFEKNWHMNIFKQEQKFSYSIPWHDMSIELYGYIDRIDTSKTSFCIFDYKSSDKDLRVADFENGTSLQLATYTIATQAQSNLIPTGSFYISLKSSPVSHKPLSLNYRKKIPESTRIEIKETLDTFTQQKKLKGWAYQDITTYCDKDNLFTTKKESPSFEELKHKHTEIVTNLTEDILSGNIRPDHDTNACDYCAYRMICRNGRNEVIKPNRTNKEDQ</sequence>
<dbReference type="Proteomes" id="UP000195447">
    <property type="component" value="Unassembled WGS sequence"/>
</dbReference>
<evidence type="ECO:0000256" key="2">
    <source>
        <dbReference type="ARBA" id="ARBA00022763"/>
    </source>
</evidence>
<evidence type="ECO:0000256" key="7">
    <source>
        <dbReference type="ARBA" id="ARBA00023204"/>
    </source>
</evidence>
<keyword evidence="1" id="KW-0547">Nucleotide-binding</keyword>
<evidence type="ECO:0000256" key="6">
    <source>
        <dbReference type="ARBA" id="ARBA00023125"/>
    </source>
</evidence>
<keyword evidence="6" id="KW-0238">DNA-binding</keyword>
<evidence type="ECO:0000313" key="9">
    <source>
        <dbReference type="EMBL" id="OUP61941.1"/>
    </source>
</evidence>
<keyword evidence="5" id="KW-0067">ATP-binding</keyword>
<gene>
    <name evidence="9" type="ORF">B5F14_00725</name>
</gene>
<dbReference type="GO" id="GO:0004386">
    <property type="term" value="F:helicase activity"/>
    <property type="evidence" value="ECO:0007669"/>
    <property type="project" value="UniProtKB-KW"/>
</dbReference>
<reference evidence="10" key="1">
    <citation type="submission" date="2017-04" db="EMBL/GenBank/DDBJ databases">
        <title>Function of individual gut microbiota members based on whole genome sequencing of pure cultures obtained from chicken caecum.</title>
        <authorList>
            <person name="Medvecky M."/>
            <person name="Cejkova D."/>
            <person name="Polansky O."/>
            <person name="Karasova D."/>
            <person name="Kubasova T."/>
            <person name="Cizek A."/>
            <person name="Rychlik I."/>
        </authorList>
    </citation>
    <scope>NUCLEOTIDE SEQUENCE [LARGE SCALE GENOMIC DNA]</scope>
    <source>
        <strain evidence="10">An178</strain>
    </source>
</reference>
<dbReference type="GO" id="GO:0016787">
    <property type="term" value="F:hydrolase activity"/>
    <property type="evidence" value="ECO:0007669"/>
    <property type="project" value="UniProtKB-KW"/>
</dbReference>
<evidence type="ECO:0000313" key="10">
    <source>
        <dbReference type="Proteomes" id="UP000195447"/>
    </source>
</evidence>
<dbReference type="Gene3D" id="3.90.320.10">
    <property type="match status" value="1"/>
</dbReference>
<accession>A0A1Y4M3K8</accession>
<dbReference type="RefSeq" id="WP_087158009.1">
    <property type="nucleotide sequence ID" value="NZ_NFKM01000001.1"/>
</dbReference>
<evidence type="ECO:0000256" key="5">
    <source>
        <dbReference type="ARBA" id="ARBA00022840"/>
    </source>
</evidence>
<protein>
    <recommendedName>
        <fullName evidence="8">PD-(D/E)XK endonuclease-like domain-containing protein</fullName>
    </recommendedName>
</protein>
<dbReference type="InterPro" id="IPR011604">
    <property type="entry name" value="PDDEXK-like_dom_sf"/>
</dbReference>
<dbReference type="AlphaFoldDB" id="A0A1Y4M3K8"/>
<keyword evidence="3" id="KW-0378">Hydrolase</keyword>
<dbReference type="Pfam" id="PF12705">
    <property type="entry name" value="PDDEXK_1"/>
    <property type="match status" value="1"/>
</dbReference>
<dbReference type="GO" id="GO:0005524">
    <property type="term" value="F:ATP binding"/>
    <property type="evidence" value="ECO:0007669"/>
    <property type="project" value="UniProtKB-KW"/>
</dbReference>
<evidence type="ECO:0000256" key="3">
    <source>
        <dbReference type="ARBA" id="ARBA00022801"/>
    </source>
</evidence>
<evidence type="ECO:0000259" key="8">
    <source>
        <dbReference type="Pfam" id="PF12705"/>
    </source>
</evidence>
<dbReference type="InterPro" id="IPR038726">
    <property type="entry name" value="PDDEXK_AddAB-type"/>
</dbReference>
<dbReference type="GO" id="GO:0006281">
    <property type="term" value="P:DNA repair"/>
    <property type="evidence" value="ECO:0007669"/>
    <property type="project" value="UniProtKB-KW"/>
</dbReference>
<organism evidence="9 10">
    <name type="scientific">Faecalitalea cylindroides</name>
    <dbReference type="NCBI Taxonomy" id="39483"/>
    <lineage>
        <taxon>Bacteria</taxon>
        <taxon>Bacillati</taxon>
        <taxon>Bacillota</taxon>
        <taxon>Erysipelotrichia</taxon>
        <taxon>Erysipelotrichales</taxon>
        <taxon>Erysipelotrichaceae</taxon>
        <taxon>Faecalitalea</taxon>
    </lineage>
</organism>